<dbReference type="InterPro" id="IPR036397">
    <property type="entry name" value="RNaseH_sf"/>
</dbReference>
<dbReference type="InterPro" id="IPR001584">
    <property type="entry name" value="Integrase_cat-core"/>
</dbReference>
<dbReference type="NCBIfam" id="NF033516">
    <property type="entry name" value="transpos_IS3"/>
    <property type="match status" value="1"/>
</dbReference>
<dbReference type="InterPro" id="IPR048020">
    <property type="entry name" value="Transpos_IS3"/>
</dbReference>
<dbReference type="OrthoDB" id="9815231at2"/>
<gene>
    <name evidence="2" type="ORF">EHV08_01565</name>
</gene>
<dbReference type="PANTHER" id="PTHR46889:SF4">
    <property type="entry name" value="TRANSPOSASE INSO FOR INSERTION SEQUENCE ELEMENT IS911B-RELATED"/>
    <property type="match status" value="1"/>
</dbReference>
<name>A0A432LHB2_9BACT</name>
<proteinExistence type="predicted"/>
<dbReference type="InterPro" id="IPR050900">
    <property type="entry name" value="Transposase_IS3/IS150/IS904"/>
</dbReference>
<protein>
    <submittedName>
        <fullName evidence="2">IS3 family transposase</fullName>
    </submittedName>
</protein>
<dbReference type="Pfam" id="PF00665">
    <property type="entry name" value="rve"/>
    <property type="match status" value="1"/>
</dbReference>
<dbReference type="AlphaFoldDB" id="A0A432LHB2"/>
<evidence type="ECO:0000313" key="3">
    <source>
        <dbReference type="Proteomes" id="UP000278983"/>
    </source>
</evidence>
<feature type="domain" description="Integrase catalytic" evidence="1">
    <location>
        <begin position="123"/>
        <end position="288"/>
    </location>
</feature>
<dbReference type="Proteomes" id="UP000278983">
    <property type="component" value="Unassembled WGS sequence"/>
</dbReference>
<dbReference type="EMBL" id="RYYU01000001">
    <property type="protein sequence ID" value="RUL58582.1"/>
    <property type="molecule type" value="Genomic_DNA"/>
</dbReference>
<dbReference type="GO" id="GO:0015074">
    <property type="term" value="P:DNA integration"/>
    <property type="evidence" value="ECO:0007669"/>
    <property type="project" value="InterPro"/>
</dbReference>
<dbReference type="Pfam" id="PF13276">
    <property type="entry name" value="HTH_21"/>
    <property type="match status" value="1"/>
</dbReference>
<reference evidence="2 3" key="1">
    <citation type="submission" date="2018-12" db="EMBL/GenBank/DDBJ databases">
        <title>Genome sequencing of Prevotella sp. KCOM 3155 (= JS262).</title>
        <authorList>
            <person name="Kook J.-K."/>
            <person name="Park S.-N."/>
            <person name="Lim Y.K."/>
        </authorList>
    </citation>
    <scope>NUCLEOTIDE SEQUENCE [LARGE SCALE GENOMIC DNA]</scope>
    <source>
        <strain evidence="2 3">KCOM 3155</strain>
    </source>
</reference>
<dbReference type="Gene3D" id="3.30.420.10">
    <property type="entry name" value="Ribonuclease H-like superfamily/Ribonuclease H"/>
    <property type="match status" value="1"/>
</dbReference>
<dbReference type="PANTHER" id="PTHR46889">
    <property type="entry name" value="TRANSPOSASE INSF FOR INSERTION SEQUENCE IS3B-RELATED"/>
    <property type="match status" value="1"/>
</dbReference>
<accession>A0A432LHB2</accession>
<organism evidence="2 3">
    <name type="scientific">Prevotella koreensis</name>
    <dbReference type="NCBI Taxonomy" id="2490854"/>
    <lineage>
        <taxon>Bacteria</taxon>
        <taxon>Pseudomonadati</taxon>
        <taxon>Bacteroidota</taxon>
        <taxon>Bacteroidia</taxon>
        <taxon>Bacteroidales</taxon>
        <taxon>Prevotellaceae</taxon>
        <taxon>Prevotella</taxon>
    </lineage>
</organism>
<sequence length="290" mass="34208">MAARFWTQAIQTLRPQYGLELLLEIKGMARSIFYYHLKALGRADRYEVEKKRICEIFHESKGRYGYRRVTMQLHNEGIAINHKTVERLMKEQGLKCLMRKKRYRSYKGTIGKIAPNVLNRDFKADRPYQKLVTDVSRIAIGDKKSFLSPVPDLFNGEVLGYDISDRADLSQINNMPDEVFTITDKLPEDRGTILHSDQGWQYRHKSYQDALQKHGIKQSMSRKGNCLDNSVMENFFGLMKSELLYANNYKSMELFKKDLKDYIEWYNNKRIKMKLKGMSPVQYRAQYLRE</sequence>
<comment type="caution">
    <text evidence="2">The sequence shown here is derived from an EMBL/GenBank/DDBJ whole genome shotgun (WGS) entry which is preliminary data.</text>
</comment>
<dbReference type="PROSITE" id="PS50994">
    <property type="entry name" value="INTEGRASE"/>
    <property type="match status" value="1"/>
</dbReference>
<keyword evidence="3" id="KW-1185">Reference proteome</keyword>
<dbReference type="Pfam" id="PF13333">
    <property type="entry name" value="rve_2"/>
    <property type="match status" value="1"/>
</dbReference>
<evidence type="ECO:0000259" key="1">
    <source>
        <dbReference type="PROSITE" id="PS50994"/>
    </source>
</evidence>
<dbReference type="GO" id="GO:0003676">
    <property type="term" value="F:nucleic acid binding"/>
    <property type="evidence" value="ECO:0007669"/>
    <property type="project" value="InterPro"/>
</dbReference>
<evidence type="ECO:0000313" key="2">
    <source>
        <dbReference type="EMBL" id="RUL58582.1"/>
    </source>
</evidence>
<dbReference type="InterPro" id="IPR012337">
    <property type="entry name" value="RNaseH-like_sf"/>
</dbReference>
<dbReference type="InterPro" id="IPR025948">
    <property type="entry name" value="HTH-like_dom"/>
</dbReference>
<dbReference type="SUPFAM" id="SSF53098">
    <property type="entry name" value="Ribonuclease H-like"/>
    <property type="match status" value="1"/>
</dbReference>